<comment type="function">
    <text evidence="1">Broad specificity carboxypetidase that releases amino acids sequentially from the C-terminus, including neutral, aromatic, polar and basic residues.</text>
</comment>
<dbReference type="EC" id="3.4.17.19" evidence="1"/>
<keyword evidence="5" id="KW-1185">Reference proteome</keyword>
<protein>
    <recommendedName>
        <fullName evidence="1">Metal-dependent carboxypeptidase</fullName>
        <ecNumber evidence="1">3.4.17.19</ecNumber>
    </recommendedName>
</protein>
<dbReference type="PANTHER" id="PTHR34217:SF1">
    <property type="entry name" value="CARBOXYPEPTIDASE 1"/>
    <property type="match status" value="1"/>
</dbReference>
<evidence type="ECO:0000256" key="2">
    <source>
        <dbReference type="PIRSR" id="PIRSR006615-1"/>
    </source>
</evidence>
<keyword evidence="1" id="KW-0378">Hydrolase</keyword>
<dbReference type="EMBL" id="CP053708">
    <property type="protein sequence ID" value="QKE89718.1"/>
    <property type="molecule type" value="Genomic_DNA"/>
</dbReference>
<keyword evidence="2" id="KW-0862">Zinc</keyword>
<dbReference type="GO" id="GO:0046872">
    <property type="term" value="F:metal ion binding"/>
    <property type="evidence" value="ECO:0007669"/>
    <property type="project" value="UniProtKB-KW"/>
</dbReference>
<dbReference type="Gene3D" id="1.10.1370.30">
    <property type="match status" value="1"/>
</dbReference>
<feature type="binding site" evidence="2">
    <location>
        <position position="295"/>
    </location>
    <ligand>
        <name>Zn(2+)</name>
        <dbReference type="ChEBI" id="CHEBI:29105"/>
        <note>catalytic</note>
    </ligand>
</feature>
<comment type="catalytic activity">
    <reaction evidence="1">
        <text>Release of a C-terminal amino acid with broad specificity, except for -Pro.</text>
        <dbReference type="EC" id="3.4.17.19"/>
    </reaction>
</comment>
<dbReference type="CDD" id="cd06460">
    <property type="entry name" value="M32_Taq"/>
    <property type="match status" value="1"/>
</dbReference>
<feature type="binding site" evidence="2">
    <location>
        <position position="269"/>
    </location>
    <ligand>
        <name>Zn(2+)</name>
        <dbReference type="ChEBI" id="CHEBI:29105"/>
        <note>catalytic</note>
    </ligand>
</feature>
<sequence>MQAYHALEQRFARLSRLDGALGILGWDKEAIMPLGAAGERGEQIATLSVIRHELLTETQTDELLDRAERDDAATLDHWQAANLREMRRQHAHAVAVPAELVETASRAATTCEVAWRQARADSDFAGLLPKLAEVLSTQRAIGQAKGEALGLSPYDALLDQYDAGTRQDFIDPIFSDLQAGFPALLAEVLEHQAHQPAPLPLPGPFPVAIQRRLGETLMQAAGFDGTRGRLDVSTHPFCGGATDDVRITTRYDEADFSSALMGVLHETGHALYEQGRPRAWLAQPVGQARGMTLHESQSLLIEMQACRGDAFLAYLSPQLTASFGENPAWATDNLRRHYRQVRPGLIRVDADEVTYPAHILLRYRLEKALIGGQLALADLPGAFNDGLRSLLGIEVPDDRRGCLQDIHWPGGAWGYFPTYTLGAMTAAQLYQAAVADEPKLEASLALGDFSILVGWLRTRIHGRASETDTATLVRDATGRPLDASIYQAYVRRRYLAR</sequence>
<evidence type="ECO:0000256" key="1">
    <source>
        <dbReference type="PIRNR" id="PIRNR006615"/>
    </source>
</evidence>
<dbReference type="PROSITE" id="PS52034">
    <property type="entry name" value="PEPTIDASE_M32"/>
    <property type="match status" value="1"/>
</dbReference>
<keyword evidence="1 2" id="KW-0479">Metal-binding</keyword>
<comment type="similarity">
    <text evidence="1">Belongs to the peptidase M32 family.</text>
</comment>
<keyword evidence="1 4" id="KW-0121">Carboxypeptidase</keyword>
<dbReference type="GO" id="GO:0006508">
    <property type="term" value="P:proteolysis"/>
    <property type="evidence" value="ECO:0007669"/>
    <property type="project" value="UniProtKB-UniRule"/>
</dbReference>
<evidence type="ECO:0000313" key="5">
    <source>
        <dbReference type="Proteomes" id="UP000500767"/>
    </source>
</evidence>
<dbReference type="SUPFAM" id="SSF55486">
    <property type="entry name" value="Metalloproteases ('zincins'), catalytic domain"/>
    <property type="match status" value="1"/>
</dbReference>
<feature type="active site" description="Proton donor/acceptor" evidence="3">
    <location>
        <position position="266"/>
    </location>
</feature>
<gene>
    <name evidence="4" type="ORF">HN018_06395</name>
</gene>
<dbReference type="PANTHER" id="PTHR34217">
    <property type="entry name" value="METAL-DEPENDENT CARBOXYPEPTIDASE"/>
    <property type="match status" value="1"/>
</dbReference>
<dbReference type="AlphaFoldDB" id="A0A6M8HMY9"/>
<dbReference type="PRINTS" id="PR00998">
    <property type="entry name" value="CRBOXYPTASET"/>
</dbReference>
<proteinExistence type="inferred from homology"/>
<keyword evidence="1" id="KW-0482">Metalloprotease</keyword>
<dbReference type="InterPro" id="IPR001333">
    <property type="entry name" value="Peptidase_M32_Taq"/>
</dbReference>
<comment type="cofactor">
    <cofactor evidence="2">
        <name>Zn(2+)</name>
        <dbReference type="ChEBI" id="CHEBI:29105"/>
    </cofactor>
    <text evidence="2">Binds 1 zinc ion per subunit.</text>
</comment>
<accession>A0A6M8HMY9</accession>
<evidence type="ECO:0000256" key="3">
    <source>
        <dbReference type="PIRSR" id="PIRSR006615-2"/>
    </source>
</evidence>
<dbReference type="RefSeq" id="WP_171834706.1">
    <property type="nucleotide sequence ID" value="NZ_CP053708.1"/>
</dbReference>
<keyword evidence="1" id="KW-0645">Protease</keyword>
<reference evidence="4 5" key="1">
    <citation type="journal article" date="2014" name="World J. Microbiol. Biotechnol.">
        <title>Biodiversity and physiological characteristics of Antarctic and Arctic lichens-associated bacteria.</title>
        <authorList>
            <person name="Lee Y.M."/>
            <person name="Kim E.H."/>
            <person name="Lee H.K."/>
            <person name="Hong S.G."/>
        </authorList>
    </citation>
    <scope>NUCLEOTIDE SEQUENCE [LARGE SCALE GENOMIC DNA]</scope>
    <source>
        <strain evidence="4 5">PAMC 26569</strain>
    </source>
</reference>
<dbReference type="GO" id="GO:0004181">
    <property type="term" value="F:metallocarboxypeptidase activity"/>
    <property type="evidence" value="ECO:0007669"/>
    <property type="project" value="UniProtKB-UniRule"/>
</dbReference>
<dbReference type="Proteomes" id="UP000500767">
    <property type="component" value="Chromosome"/>
</dbReference>
<dbReference type="KEGG" id="lck:HN018_06395"/>
<name>A0A6M8HMY9_9PROT</name>
<organism evidence="4 5">
    <name type="scientific">Lichenicola cladoniae</name>
    <dbReference type="NCBI Taxonomy" id="1484109"/>
    <lineage>
        <taxon>Bacteria</taxon>
        <taxon>Pseudomonadati</taxon>
        <taxon>Pseudomonadota</taxon>
        <taxon>Alphaproteobacteria</taxon>
        <taxon>Acetobacterales</taxon>
        <taxon>Acetobacteraceae</taxon>
        <taxon>Lichenicola</taxon>
    </lineage>
</organism>
<feature type="binding site" evidence="2">
    <location>
        <position position="265"/>
    </location>
    <ligand>
        <name>Zn(2+)</name>
        <dbReference type="ChEBI" id="CHEBI:29105"/>
        <note>catalytic</note>
    </ligand>
</feature>
<dbReference type="PIRSF" id="PIRSF006615">
    <property type="entry name" value="Zn_crbxpep_Taq"/>
    <property type="match status" value="1"/>
</dbReference>
<evidence type="ECO:0000313" key="4">
    <source>
        <dbReference type="EMBL" id="QKE89718.1"/>
    </source>
</evidence>
<dbReference type="Pfam" id="PF02074">
    <property type="entry name" value="Peptidase_M32"/>
    <property type="match status" value="1"/>
</dbReference>